<gene>
    <name evidence="8" type="ORF">ACFS1K_01935</name>
</gene>
<name>A0ABW5VE41_9FLAO</name>
<dbReference type="InterPro" id="IPR009057">
    <property type="entry name" value="Homeodomain-like_sf"/>
</dbReference>
<dbReference type="SUPFAM" id="SSF46689">
    <property type="entry name" value="Homeodomain-like"/>
    <property type="match status" value="1"/>
</dbReference>
<reference evidence="9" key="1">
    <citation type="journal article" date="2019" name="Int. J. Syst. Evol. Microbiol.">
        <title>The Global Catalogue of Microorganisms (GCM) 10K type strain sequencing project: providing services to taxonomists for standard genome sequencing and annotation.</title>
        <authorList>
            <consortium name="The Broad Institute Genomics Platform"/>
            <consortium name="The Broad Institute Genome Sequencing Center for Infectious Disease"/>
            <person name="Wu L."/>
            <person name="Ma J."/>
        </authorList>
    </citation>
    <scope>NUCLEOTIDE SEQUENCE [LARGE SCALE GENOMIC DNA]</scope>
    <source>
        <strain evidence="9">KCTC 52924</strain>
    </source>
</reference>
<dbReference type="SMART" id="SM00342">
    <property type="entry name" value="HTH_ARAC"/>
    <property type="match status" value="1"/>
</dbReference>
<evidence type="ECO:0000256" key="4">
    <source>
        <dbReference type="SAM" id="Coils"/>
    </source>
</evidence>
<dbReference type="InterPro" id="IPR018060">
    <property type="entry name" value="HTH_AraC"/>
</dbReference>
<evidence type="ECO:0000259" key="7">
    <source>
        <dbReference type="PROSITE" id="PS01124"/>
    </source>
</evidence>
<organism evidence="8 9">
    <name type="scientific">Arenibacter antarcticus</name>
    <dbReference type="NCBI Taxonomy" id="2040469"/>
    <lineage>
        <taxon>Bacteria</taxon>
        <taxon>Pseudomonadati</taxon>
        <taxon>Bacteroidota</taxon>
        <taxon>Flavobacteriia</taxon>
        <taxon>Flavobacteriales</taxon>
        <taxon>Flavobacteriaceae</taxon>
        <taxon>Arenibacter</taxon>
    </lineage>
</organism>
<feature type="coiled-coil region" evidence="4">
    <location>
        <begin position="130"/>
        <end position="157"/>
    </location>
</feature>
<evidence type="ECO:0000313" key="9">
    <source>
        <dbReference type="Proteomes" id="UP001597532"/>
    </source>
</evidence>
<dbReference type="Gene3D" id="1.10.10.60">
    <property type="entry name" value="Homeodomain-like"/>
    <property type="match status" value="2"/>
</dbReference>
<proteinExistence type="predicted"/>
<dbReference type="PROSITE" id="PS01124">
    <property type="entry name" value="HTH_ARAC_FAMILY_2"/>
    <property type="match status" value="1"/>
</dbReference>
<keyword evidence="4" id="KW-0175">Coiled coil</keyword>
<feature type="chain" id="PRO_5046126668" evidence="6">
    <location>
        <begin position="23"/>
        <end position="359"/>
    </location>
</feature>
<feature type="signal peptide" evidence="6">
    <location>
        <begin position="1"/>
        <end position="22"/>
    </location>
</feature>
<evidence type="ECO:0000256" key="1">
    <source>
        <dbReference type="ARBA" id="ARBA00023015"/>
    </source>
</evidence>
<keyword evidence="9" id="KW-1185">Reference proteome</keyword>
<keyword evidence="3" id="KW-0804">Transcription</keyword>
<dbReference type="PANTHER" id="PTHR43280">
    <property type="entry name" value="ARAC-FAMILY TRANSCRIPTIONAL REGULATOR"/>
    <property type="match status" value="1"/>
</dbReference>
<feature type="domain" description="HTH araC/xylS-type" evidence="7">
    <location>
        <begin position="235"/>
        <end position="347"/>
    </location>
</feature>
<evidence type="ECO:0000256" key="5">
    <source>
        <dbReference type="SAM" id="Phobius"/>
    </source>
</evidence>
<keyword evidence="6" id="KW-0732">Signal</keyword>
<evidence type="ECO:0000256" key="2">
    <source>
        <dbReference type="ARBA" id="ARBA00023125"/>
    </source>
</evidence>
<keyword evidence="5" id="KW-0812">Transmembrane</keyword>
<keyword evidence="5" id="KW-1133">Transmembrane helix</keyword>
<evidence type="ECO:0000256" key="3">
    <source>
        <dbReference type="ARBA" id="ARBA00023163"/>
    </source>
</evidence>
<feature type="transmembrane region" description="Helical" evidence="5">
    <location>
        <begin position="158"/>
        <end position="180"/>
    </location>
</feature>
<evidence type="ECO:0000313" key="8">
    <source>
        <dbReference type="EMBL" id="MFD2788516.1"/>
    </source>
</evidence>
<comment type="caution">
    <text evidence="8">The sequence shown here is derived from an EMBL/GenBank/DDBJ whole genome shotgun (WGS) entry which is preliminary data.</text>
</comment>
<keyword evidence="5" id="KW-0472">Membrane</keyword>
<protein>
    <submittedName>
        <fullName evidence="8">Helix-turn-helix domain-containing protein</fullName>
    </submittedName>
</protein>
<dbReference type="RefSeq" id="WP_251807097.1">
    <property type="nucleotide sequence ID" value="NZ_CP166679.1"/>
</dbReference>
<dbReference type="PANTHER" id="PTHR43280:SF2">
    <property type="entry name" value="HTH-TYPE TRANSCRIPTIONAL REGULATOR EXSA"/>
    <property type="match status" value="1"/>
</dbReference>
<sequence length="359" mass="41748">MHTLSKITLLLTIFLCSAFIRAPQSQMDSINASEMIYKNKYLFQIPPAFTLKSELRLKMKDTTNALLNYGRSIEAAKEIKAFDLNKHNSPLLSDLYSSKHQQPKADEYSALNKTMSDSRFTKETEQKILLLETKKNIKEIIQEKKILELKNEAQNDKLNSIIIVLVLLFIISNLAVYSYLKVRHKNNLLIMRTIELAKVQLIMQKHISSYPKTENNRNTNGTDPNLHKTQTLIDEDVKDIIMTKLEKLEKETFFIDPNCSLHLLSEQLKTNPKYLSQVINQEKKLNFNNYINELRINHLLPKLLKDEEYRNSKLSYIAVSLGYNNLNTFNAAFKKRMGILPSKFINELNNSLQLKENHR</sequence>
<dbReference type="EMBL" id="JBHUOK010000004">
    <property type="protein sequence ID" value="MFD2788516.1"/>
    <property type="molecule type" value="Genomic_DNA"/>
</dbReference>
<dbReference type="Proteomes" id="UP001597532">
    <property type="component" value="Unassembled WGS sequence"/>
</dbReference>
<keyword evidence="2" id="KW-0238">DNA-binding</keyword>
<evidence type="ECO:0000256" key="6">
    <source>
        <dbReference type="SAM" id="SignalP"/>
    </source>
</evidence>
<accession>A0ABW5VE41</accession>
<keyword evidence="1" id="KW-0805">Transcription regulation</keyword>
<dbReference type="Pfam" id="PF12833">
    <property type="entry name" value="HTH_18"/>
    <property type="match status" value="1"/>
</dbReference>